<dbReference type="Proteomes" id="UP001054821">
    <property type="component" value="Chromosome 7"/>
</dbReference>
<dbReference type="InterPro" id="IPR006912">
    <property type="entry name" value="Harbinger_derived_prot"/>
</dbReference>
<dbReference type="Pfam" id="PF04827">
    <property type="entry name" value="Plant_tran"/>
    <property type="match status" value="1"/>
</dbReference>
<evidence type="ECO:0000313" key="3">
    <source>
        <dbReference type="Proteomes" id="UP001054821"/>
    </source>
</evidence>
<feature type="region of interest" description="Disordered" evidence="1">
    <location>
        <begin position="1"/>
        <end position="28"/>
    </location>
</feature>
<gene>
    <name evidence="2" type="ORF">L3X38_037979</name>
</gene>
<reference evidence="2 3" key="1">
    <citation type="journal article" date="2022" name="G3 (Bethesda)">
        <title>Whole-genome sequence and methylome profiling of the almond [Prunus dulcis (Mill.) D.A. Webb] cultivar 'Nonpareil'.</title>
        <authorList>
            <person name="D'Amico-Willman K.M."/>
            <person name="Ouma W.Z."/>
            <person name="Meulia T."/>
            <person name="Sideli G.M."/>
            <person name="Gradziel T.M."/>
            <person name="Fresnedo-Ramirez J."/>
        </authorList>
    </citation>
    <scope>NUCLEOTIDE SEQUENCE [LARGE SCALE GENOMIC DNA]</scope>
    <source>
        <strain evidence="2">Clone GOH B32 T37-40</strain>
    </source>
</reference>
<dbReference type="AlphaFoldDB" id="A0AAD4V6M6"/>
<comment type="caution">
    <text evidence="2">The sequence shown here is derived from an EMBL/GenBank/DDBJ whole genome shotgun (WGS) entry which is preliminary data.</text>
</comment>
<evidence type="ECO:0000256" key="1">
    <source>
        <dbReference type="SAM" id="MobiDB-lite"/>
    </source>
</evidence>
<accession>A0AAD4V6M6</accession>
<organism evidence="2 3">
    <name type="scientific">Prunus dulcis</name>
    <name type="common">Almond</name>
    <name type="synonym">Amygdalus dulcis</name>
    <dbReference type="NCBI Taxonomy" id="3755"/>
    <lineage>
        <taxon>Eukaryota</taxon>
        <taxon>Viridiplantae</taxon>
        <taxon>Streptophyta</taxon>
        <taxon>Embryophyta</taxon>
        <taxon>Tracheophyta</taxon>
        <taxon>Spermatophyta</taxon>
        <taxon>Magnoliopsida</taxon>
        <taxon>eudicotyledons</taxon>
        <taxon>Gunneridae</taxon>
        <taxon>Pentapetalae</taxon>
        <taxon>rosids</taxon>
        <taxon>fabids</taxon>
        <taxon>Rosales</taxon>
        <taxon>Rosaceae</taxon>
        <taxon>Amygdaloideae</taxon>
        <taxon>Amygdaleae</taxon>
        <taxon>Prunus</taxon>
    </lineage>
</organism>
<sequence length="136" mass="15213">MRHRAARLASQEDQPQHGPPDHFEDTTEVEDVAADSNVDAKVEDVASTHDSNLEVDAESTEPSRVDKIVVSTFVERWHLETNTVHMPFVAGSHNNLNMLGQSPVFNELLRGQAPQITYEINNTVYSGGYYLEDGIY</sequence>
<proteinExistence type="predicted"/>
<protein>
    <submittedName>
        <fullName evidence="2">Uncharacterized protein</fullName>
    </submittedName>
</protein>
<name>A0AAD4V6M6_PRUDU</name>
<keyword evidence="3" id="KW-1185">Reference proteome</keyword>
<dbReference type="EMBL" id="JAJFAZ020000007">
    <property type="protein sequence ID" value="KAI5318271.1"/>
    <property type="molecule type" value="Genomic_DNA"/>
</dbReference>
<evidence type="ECO:0000313" key="2">
    <source>
        <dbReference type="EMBL" id="KAI5318271.1"/>
    </source>
</evidence>